<dbReference type="InterPro" id="IPR001303">
    <property type="entry name" value="Aldolase_II/adducin_N"/>
</dbReference>
<evidence type="ECO:0000313" key="4">
    <source>
        <dbReference type="EMBL" id="MCQ6962729.1"/>
    </source>
</evidence>
<evidence type="ECO:0000259" key="3">
    <source>
        <dbReference type="SMART" id="SM01007"/>
    </source>
</evidence>
<dbReference type="PANTHER" id="PTHR22789">
    <property type="entry name" value="FUCULOSE PHOSPHATE ALDOLASE"/>
    <property type="match status" value="1"/>
</dbReference>
<dbReference type="Pfam" id="PF00596">
    <property type="entry name" value="Aldolase_II"/>
    <property type="match status" value="1"/>
</dbReference>
<keyword evidence="1" id="KW-0479">Metal-binding</keyword>
<dbReference type="RefSeq" id="WP_256622555.1">
    <property type="nucleotide sequence ID" value="NZ_JTEO01000004.1"/>
</dbReference>
<dbReference type="AlphaFoldDB" id="A0AAE3HAV0"/>
<dbReference type="SUPFAM" id="SSF53639">
    <property type="entry name" value="AraD/HMP-PK domain-like"/>
    <property type="match status" value="1"/>
</dbReference>
<keyword evidence="2 4" id="KW-0456">Lyase</keyword>
<gene>
    <name evidence="4" type="ORF">PV02_06365</name>
</gene>
<dbReference type="GO" id="GO:0046872">
    <property type="term" value="F:metal ion binding"/>
    <property type="evidence" value="ECO:0007669"/>
    <property type="project" value="UniProtKB-KW"/>
</dbReference>
<sequence length="190" mass="20672">MWREISRIGKKLVDSGLVESHFGNISVRVGNRMVITRSGSALDEIGEDSVVEVRLDGTCALDIIASSETIVHRAIYKNTHALAIVHAHCPFAVVMSLLAHEDSVRPADSEGQYFLGNIPIVRGGIGSEELAANMSQALASHKAAILYSHGTFAIGRVLDEAYVLTTQVEHSCKIRYWYDLATKTQAPVTP</sequence>
<dbReference type="SMART" id="SM01007">
    <property type="entry name" value="Aldolase_II"/>
    <property type="match status" value="1"/>
</dbReference>
<organism evidence="4 5">
    <name type="scientific">Methanolobus chelungpuianus</name>
    <dbReference type="NCBI Taxonomy" id="502115"/>
    <lineage>
        <taxon>Archaea</taxon>
        <taxon>Methanobacteriati</taxon>
        <taxon>Methanobacteriota</taxon>
        <taxon>Stenosarchaea group</taxon>
        <taxon>Methanomicrobia</taxon>
        <taxon>Methanosarcinales</taxon>
        <taxon>Methanosarcinaceae</taxon>
        <taxon>Methanolobus</taxon>
    </lineage>
</organism>
<feature type="domain" description="Class II aldolase/adducin N-terminal" evidence="3">
    <location>
        <begin position="3"/>
        <end position="176"/>
    </location>
</feature>
<keyword evidence="5" id="KW-1185">Reference proteome</keyword>
<dbReference type="GO" id="GO:0005829">
    <property type="term" value="C:cytosol"/>
    <property type="evidence" value="ECO:0007669"/>
    <property type="project" value="TreeGrafter"/>
</dbReference>
<dbReference type="GO" id="GO:0019323">
    <property type="term" value="P:pentose catabolic process"/>
    <property type="evidence" value="ECO:0007669"/>
    <property type="project" value="TreeGrafter"/>
</dbReference>
<accession>A0AAE3HAV0</accession>
<protein>
    <submittedName>
        <fullName evidence="4">Fuculose phosphate aldolase</fullName>
        <ecNumber evidence="4">4.1.2.17</ecNumber>
    </submittedName>
</protein>
<dbReference type="NCBIfam" id="NF006413">
    <property type="entry name" value="PRK08660.1"/>
    <property type="match status" value="1"/>
</dbReference>
<evidence type="ECO:0000313" key="5">
    <source>
        <dbReference type="Proteomes" id="UP001206983"/>
    </source>
</evidence>
<dbReference type="InterPro" id="IPR036409">
    <property type="entry name" value="Aldolase_II/adducin_N_sf"/>
</dbReference>
<dbReference type="EC" id="4.1.2.17" evidence="4"/>
<name>A0AAE3HAV0_9EURY</name>
<dbReference type="EMBL" id="JTEO01000004">
    <property type="protein sequence ID" value="MCQ6962729.1"/>
    <property type="molecule type" value="Genomic_DNA"/>
</dbReference>
<proteinExistence type="predicted"/>
<reference evidence="4 5" key="1">
    <citation type="journal article" date="2011" name="Appl. Environ. Microbiol.">
        <title>Methanogenic archaea isolated from Taiwan's Chelungpu fault.</title>
        <authorList>
            <person name="Wu S.Y."/>
            <person name="Lai M.C."/>
        </authorList>
    </citation>
    <scope>NUCLEOTIDE SEQUENCE [LARGE SCALE GENOMIC DNA]</scope>
    <source>
        <strain evidence="4 5">St545Mb</strain>
    </source>
</reference>
<dbReference type="InterPro" id="IPR050197">
    <property type="entry name" value="Aldolase_class_II_sugar_metab"/>
</dbReference>
<evidence type="ECO:0000256" key="1">
    <source>
        <dbReference type="ARBA" id="ARBA00022723"/>
    </source>
</evidence>
<dbReference type="PANTHER" id="PTHR22789:SF0">
    <property type="entry name" value="3-OXO-TETRONATE 4-PHOSPHATE DECARBOXYLASE-RELATED"/>
    <property type="match status" value="1"/>
</dbReference>
<comment type="caution">
    <text evidence="4">The sequence shown here is derived from an EMBL/GenBank/DDBJ whole genome shotgun (WGS) entry which is preliminary data.</text>
</comment>
<dbReference type="GO" id="GO:0008738">
    <property type="term" value="F:L-fuculose-phosphate aldolase activity"/>
    <property type="evidence" value="ECO:0007669"/>
    <property type="project" value="UniProtKB-EC"/>
</dbReference>
<evidence type="ECO:0000256" key="2">
    <source>
        <dbReference type="ARBA" id="ARBA00023239"/>
    </source>
</evidence>
<dbReference type="Proteomes" id="UP001206983">
    <property type="component" value="Unassembled WGS sequence"/>
</dbReference>
<dbReference type="Gene3D" id="3.40.225.10">
    <property type="entry name" value="Class II aldolase/adducin N-terminal domain"/>
    <property type="match status" value="1"/>
</dbReference>